<gene>
    <name evidence="2" type="ORF">CLV45_4207</name>
</gene>
<comment type="caution">
    <text evidence="2">The sequence shown here is derived from an EMBL/GenBank/DDBJ whole genome shotgun (WGS) entry which is preliminary data.</text>
</comment>
<protein>
    <submittedName>
        <fullName evidence="2">Uncharacterized protein</fullName>
    </submittedName>
</protein>
<name>A0A2M9AS32_9BACT</name>
<evidence type="ECO:0000256" key="1">
    <source>
        <dbReference type="SAM" id="Phobius"/>
    </source>
</evidence>
<keyword evidence="1" id="KW-0812">Transmembrane</keyword>
<keyword evidence="3" id="KW-1185">Reference proteome</keyword>
<feature type="transmembrane region" description="Helical" evidence="1">
    <location>
        <begin position="20"/>
        <end position="37"/>
    </location>
</feature>
<keyword evidence="1" id="KW-1133">Transmembrane helix</keyword>
<evidence type="ECO:0000313" key="3">
    <source>
        <dbReference type="Proteomes" id="UP000228535"/>
    </source>
</evidence>
<dbReference type="AlphaFoldDB" id="A0A2M9AS32"/>
<reference evidence="2 3" key="1">
    <citation type="submission" date="2017-11" db="EMBL/GenBank/DDBJ databases">
        <title>Genomic Encyclopedia of Archaeal and Bacterial Type Strains, Phase II (KMG-II): From Individual Species to Whole Genera.</title>
        <authorList>
            <person name="Goeker M."/>
        </authorList>
    </citation>
    <scope>NUCLEOTIDE SEQUENCE [LARGE SCALE GENOMIC DNA]</scope>
    <source>
        <strain evidence="2 3">DSM 11115</strain>
    </source>
</reference>
<sequence>MVAYDRNRYKKNKQNKEYKWGVINCVTSFILYCYLLYEIELVVLIVAIPALLVILFMWLFD</sequence>
<keyword evidence="1" id="KW-0472">Membrane</keyword>
<dbReference type="EMBL" id="PGFA01000004">
    <property type="protein sequence ID" value="PJJ48499.1"/>
    <property type="molecule type" value="Genomic_DNA"/>
</dbReference>
<proteinExistence type="predicted"/>
<organism evidence="2 3">
    <name type="scientific">Hymenobacter chitinivorans DSM 11115</name>
    <dbReference type="NCBI Taxonomy" id="1121954"/>
    <lineage>
        <taxon>Bacteria</taxon>
        <taxon>Pseudomonadati</taxon>
        <taxon>Bacteroidota</taxon>
        <taxon>Cytophagia</taxon>
        <taxon>Cytophagales</taxon>
        <taxon>Hymenobacteraceae</taxon>
        <taxon>Hymenobacter</taxon>
    </lineage>
</organism>
<feature type="transmembrane region" description="Helical" evidence="1">
    <location>
        <begin position="43"/>
        <end position="60"/>
    </location>
</feature>
<accession>A0A2M9AS32</accession>
<dbReference type="Proteomes" id="UP000228535">
    <property type="component" value="Unassembled WGS sequence"/>
</dbReference>
<evidence type="ECO:0000313" key="2">
    <source>
        <dbReference type="EMBL" id="PJJ48499.1"/>
    </source>
</evidence>